<dbReference type="PANTHER" id="PTHR45008:SF1">
    <property type="entry name" value="PTS SYSTEM GLUCOSE-SPECIFIC EIIA COMPONENT"/>
    <property type="match status" value="1"/>
</dbReference>
<dbReference type="KEGG" id="salx:SALLE_v1c01060"/>
<evidence type="ECO:0000256" key="5">
    <source>
        <dbReference type="ARBA" id="ARBA00022683"/>
    </source>
</evidence>
<evidence type="ECO:0000256" key="3">
    <source>
        <dbReference type="ARBA" id="ARBA00022597"/>
    </source>
</evidence>
<reference evidence="8 9" key="1">
    <citation type="submission" date="2018-07" db="EMBL/GenBank/DDBJ databases">
        <title>Complete genome sequence of Spiroplasma alleghenense PLHS-1 (ATCC 51752).</title>
        <authorList>
            <person name="Chou L."/>
            <person name="Lee T.-Y."/>
            <person name="Tsai Y.-M."/>
            <person name="Kuo C.-H."/>
        </authorList>
    </citation>
    <scope>NUCLEOTIDE SEQUENCE [LARGE SCALE GENOMIC DNA]</scope>
    <source>
        <strain evidence="8 9">PLHS-1</strain>
    </source>
</reference>
<dbReference type="NCBIfam" id="TIGR00830">
    <property type="entry name" value="PTBA"/>
    <property type="match status" value="1"/>
</dbReference>
<evidence type="ECO:0000256" key="1">
    <source>
        <dbReference type="ARBA" id="ARBA00004496"/>
    </source>
</evidence>
<organism evidence="8 9">
    <name type="scientific">Spiroplasma alleghenense</name>
    <dbReference type="NCBI Taxonomy" id="216931"/>
    <lineage>
        <taxon>Bacteria</taxon>
        <taxon>Bacillati</taxon>
        <taxon>Mycoplasmatota</taxon>
        <taxon>Mollicutes</taxon>
        <taxon>Entomoplasmatales</taxon>
        <taxon>Spiroplasmataceae</taxon>
        <taxon>Spiroplasma</taxon>
    </lineage>
</organism>
<keyword evidence="5" id="KW-0598">Phosphotransferase system</keyword>
<dbReference type="Pfam" id="PF00358">
    <property type="entry name" value="PTS_EIIA_1"/>
    <property type="match status" value="1"/>
</dbReference>
<dbReference type="GO" id="GO:0009401">
    <property type="term" value="P:phosphoenolpyruvate-dependent sugar phosphotransferase system"/>
    <property type="evidence" value="ECO:0007669"/>
    <property type="project" value="UniProtKB-KW"/>
</dbReference>
<proteinExistence type="predicted"/>
<name>A0A345Z2F3_9MOLU</name>
<dbReference type="RefSeq" id="WP_115557711.1">
    <property type="nucleotide sequence ID" value="NZ_CP031376.1"/>
</dbReference>
<dbReference type="InterPro" id="IPR011055">
    <property type="entry name" value="Dup_hybrid_motif"/>
</dbReference>
<dbReference type="FunFam" id="2.70.70.10:FF:000001">
    <property type="entry name" value="PTS system glucose-specific IIA component"/>
    <property type="match status" value="1"/>
</dbReference>
<evidence type="ECO:0000256" key="4">
    <source>
        <dbReference type="ARBA" id="ARBA00022679"/>
    </source>
</evidence>
<evidence type="ECO:0000256" key="2">
    <source>
        <dbReference type="ARBA" id="ARBA00022448"/>
    </source>
</evidence>
<gene>
    <name evidence="8" type="primary">crr</name>
    <name evidence="8" type="ORF">SALLE_v1c01060</name>
</gene>
<sequence length="158" mass="16838">MSLFSKNKDVQIFAPCDGEIIGLEKVEDEVFSEKMLGDGFAIDPANGDFVAPMEGKLVTVFPSGHAYGIKHKSGLEALLHIGLDTVSLDGVGFDIKVKQGESVKVGAPLVMVDLEGIRSKVPSLKTPLVFTQDSLEGKTIEVLAKGKVKKGDLIAVIK</sequence>
<dbReference type="AlphaFoldDB" id="A0A345Z2F3"/>
<dbReference type="PROSITE" id="PS51093">
    <property type="entry name" value="PTS_EIIA_TYPE_1"/>
    <property type="match status" value="1"/>
</dbReference>
<dbReference type="InterPro" id="IPR050890">
    <property type="entry name" value="PTS_EIIA_component"/>
</dbReference>
<evidence type="ECO:0000259" key="7">
    <source>
        <dbReference type="PROSITE" id="PS51093"/>
    </source>
</evidence>
<dbReference type="Gene3D" id="2.70.70.10">
    <property type="entry name" value="Glucose Permease (Domain IIA)"/>
    <property type="match status" value="1"/>
</dbReference>
<keyword evidence="9" id="KW-1185">Reference proteome</keyword>
<evidence type="ECO:0000313" key="9">
    <source>
        <dbReference type="Proteomes" id="UP000254792"/>
    </source>
</evidence>
<keyword evidence="3" id="KW-0762">Sugar transport</keyword>
<dbReference type="PANTHER" id="PTHR45008">
    <property type="entry name" value="PTS SYSTEM GLUCOSE-SPECIFIC EIIA COMPONENT"/>
    <property type="match status" value="1"/>
</dbReference>
<dbReference type="PROSITE" id="PS00371">
    <property type="entry name" value="PTS_EIIA_TYPE_1_HIS"/>
    <property type="match status" value="1"/>
</dbReference>
<dbReference type="GO" id="GO:0016301">
    <property type="term" value="F:kinase activity"/>
    <property type="evidence" value="ECO:0007669"/>
    <property type="project" value="UniProtKB-KW"/>
</dbReference>
<protein>
    <submittedName>
        <fullName evidence="8">PTS system glucose-specific IIA component</fullName>
    </submittedName>
</protein>
<comment type="subcellular location">
    <subcellularLocation>
        <location evidence="1">Cytoplasm</location>
    </subcellularLocation>
</comment>
<dbReference type="OrthoDB" id="92465at2"/>
<dbReference type="EMBL" id="CP031376">
    <property type="protein sequence ID" value="AXK50782.1"/>
    <property type="molecule type" value="Genomic_DNA"/>
</dbReference>
<evidence type="ECO:0000313" key="8">
    <source>
        <dbReference type="EMBL" id="AXK50782.1"/>
    </source>
</evidence>
<keyword evidence="2" id="KW-0813">Transport</keyword>
<keyword evidence="4" id="KW-0808">Transferase</keyword>
<evidence type="ECO:0000256" key="6">
    <source>
        <dbReference type="ARBA" id="ARBA00022777"/>
    </source>
</evidence>
<keyword evidence="6" id="KW-0418">Kinase</keyword>
<dbReference type="GO" id="GO:0005737">
    <property type="term" value="C:cytoplasm"/>
    <property type="evidence" value="ECO:0007669"/>
    <property type="project" value="UniProtKB-SubCell"/>
</dbReference>
<feature type="domain" description="PTS EIIA type-1" evidence="7">
    <location>
        <begin position="28"/>
        <end position="132"/>
    </location>
</feature>
<dbReference type="SUPFAM" id="SSF51261">
    <property type="entry name" value="Duplicated hybrid motif"/>
    <property type="match status" value="1"/>
</dbReference>
<accession>A0A345Z2F3</accession>
<dbReference type="Proteomes" id="UP000254792">
    <property type="component" value="Chromosome"/>
</dbReference>
<dbReference type="InterPro" id="IPR001127">
    <property type="entry name" value="PTS_EIIA_1_perm"/>
</dbReference>